<evidence type="ECO:0000313" key="4">
    <source>
        <dbReference type="EMBL" id="GGF86092.1"/>
    </source>
</evidence>
<comment type="caution">
    <text evidence="4">The sequence shown here is derived from an EMBL/GenBank/DDBJ whole genome shotgun (WGS) entry which is preliminary data.</text>
</comment>
<sequence>MATESDGRISPALIAIVDDDADVRVSLEALVLSTGLSAMSFETADALLASPTLRQANCIISDVQLPGTSGVQLARRVHAELGTPVILITAYPNEIIEQQAHEAEVLCFLRKPFDPSIIIDHLTRMFG</sequence>
<feature type="modified residue" description="4-aspartylphosphate" evidence="2">
    <location>
        <position position="62"/>
    </location>
</feature>
<keyword evidence="1 2" id="KW-0597">Phosphoprotein</keyword>
<dbReference type="SUPFAM" id="SSF52172">
    <property type="entry name" value="CheY-like"/>
    <property type="match status" value="1"/>
</dbReference>
<evidence type="ECO:0000256" key="2">
    <source>
        <dbReference type="PROSITE-ProRule" id="PRU00169"/>
    </source>
</evidence>
<proteinExistence type="predicted"/>
<evidence type="ECO:0000256" key="1">
    <source>
        <dbReference type="ARBA" id="ARBA00022553"/>
    </source>
</evidence>
<protein>
    <submittedName>
        <fullName evidence="4">Response regulator</fullName>
    </submittedName>
</protein>
<evidence type="ECO:0000313" key="5">
    <source>
        <dbReference type="Proteomes" id="UP000606044"/>
    </source>
</evidence>
<dbReference type="GO" id="GO:0000160">
    <property type="term" value="P:phosphorelay signal transduction system"/>
    <property type="evidence" value="ECO:0007669"/>
    <property type="project" value="InterPro"/>
</dbReference>
<dbReference type="Proteomes" id="UP000606044">
    <property type="component" value="Unassembled WGS sequence"/>
</dbReference>
<keyword evidence="5" id="KW-1185">Reference proteome</keyword>
<organism evidence="4 5">
    <name type="scientific">Azorhizobium oxalatiphilum</name>
    <dbReference type="NCBI Taxonomy" id="980631"/>
    <lineage>
        <taxon>Bacteria</taxon>
        <taxon>Pseudomonadati</taxon>
        <taxon>Pseudomonadota</taxon>
        <taxon>Alphaproteobacteria</taxon>
        <taxon>Hyphomicrobiales</taxon>
        <taxon>Xanthobacteraceae</taxon>
        <taxon>Azorhizobium</taxon>
    </lineage>
</organism>
<evidence type="ECO:0000259" key="3">
    <source>
        <dbReference type="PROSITE" id="PS50110"/>
    </source>
</evidence>
<dbReference type="SMART" id="SM00448">
    <property type="entry name" value="REC"/>
    <property type="match status" value="1"/>
</dbReference>
<dbReference type="InterPro" id="IPR011006">
    <property type="entry name" value="CheY-like_superfamily"/>
</dbReference>
<reference evidence="4" key="1">
    <citation type="journal article" date="2014" name="Int. J. Syst. Evol. Microbiol.">
        <title>Complete genome sequence of Corynebacterium casei LMG S-19264T (=DSM 44701T), isolated from a smear-ripened cheese.</title>
        <authorList>
            <consortium name="US DOE Joint Genome Institute (JGI-PGF)"/>
            <person name="Walter F."/>
            <person name="Albersmeier A."/>
            <person name="Kalinowski J."/>
            <person name="Ruckert C."/>
        </authorList>
    </citation>
    <scope>NUCLEOTIDE SEQUENCE</scope>
    <source>
        <strain evidence="4">CCM 7897</strain>
    </source>
</reference>
<reference evidence="4" key="2">
    <citation type="submission" date="2020-09" db="EMBL/GenBank/DDBJ databases">
        <authorList>
            <person name="Sun Q."/>
            <person name="Sedlacek I."/>
        </authorList>
    </citation>
    <scope>NUCLEOTIDE SEQUENCE</scope>
    <source>
        <strain evidence="4">CCM 7897</strain>
    </source>
</reference>
<dbReference type="EMBL" id="BMCT01000011">
    <property type="protein sequence ID" value="GGF86092.1"/>
    <property type="molecule type" value="Genomic_DNA"/>
</dbReference>
<feature type="domain" description="Response regulatory" evidence="3">
    <location>
        <begin position="13"/>
        <end position="126"/>
    </location>
</feature>
<dbReference type="RefSeq" id="WP_188583834.1">
    <property type="nucleotide sequence ID" value="NZ_BMCT01000011.1"/>
</dbReference>
<dbReference type="Gene3D" id="3.40.50.2300">
    <property type="match status" value="1"/>
</dbReference>
<dbReference type="Pfam" id="PF00072">
    <property type="entry name" value="Response_reg"/>
    <property type="match status" value="1"/>
</dbReference>
<accession>A0A917FJG5</accession>
<dbReference type="PANTHER" id="PTHR44591:SF25">
    <property type="entry name" value="CHEMOTAXIS TWO-COMPONENT RESPONSE REGULATOR"/>
    <property type="match status" value="1"/>
</dbReference>
<dbReference type="InterPro" id="IPR001789">
    <property type="entry name" value="Sig_transdc_resp-reg_receiver"/>
</dbReference>
<gene>
    <name evidence="4" type="ORF">GCM10007301_52470</name>
</gene>
<dbReference type="PROSITE" id="PS50110">
    <property type="entry name" value="RESPONSE_REGULATORY"/>
    <property type="match status" value="1"/>
</dbReference>
<dbReference type="InterPro" id="IPR050595">
    <property type="entry name" value="Bact_response_regulator"/>
</dbReference>
<dbReference type="PANTHER" id="PTHR44591">
    <property type="entry name" value="STRESS RESPONSE REGULATOR PROTEIN 1"/>
    <property type="match status" value="1"/>
</dbReference>
<name>A0A917FJG5_9HYPH</name>
<dbReference type="AlphaFoldDB" id="A0A917FJG5"/>